<dbReference type="SUPFAM" id="SSF56219">
    <property type="entry name" value="DNase I-like"/>
    <property type="match status" value="1"/>
</dbReference>
<organism evidence="2 3">
    <name type="scientific">Bacteroides sedimenti</name>
    <dbReference type="NCBI Taxonomy" id="2136147"/>
    <lineage>
        <taxon>Bacteria</taxon>
        <taxon>Pseudomonadati</taxon>
        <taxon>Bacteroidota</taxon>
        <taxon>Bacteroidia</taxon>
        <taxon>Bacteroidales</taxon>
        <taxon>Bacteroidaceae</taxon>
        <taxon>Bacteroides</taxon>
    </lineage>
</organism>
<keyword evidence="3" id="KW-1185">Reference proteome</keyword>
<dbReference type="InterPro" id="IPR036691">
    <property type="entry name" value="Endo/exonu/phosph_ase_sf"/>
</dbReference>
<sequence>MKKILAIIMIFLPLVLINAQDKKAEGPRRIKVMTYNLRFGELSSLEQIAEHIKAFNPDFVALQEVDVKTFRERAPKQNGKDFIGELAFRTGMLGLYGKSIYYKDGYYGIGILSKYPYIKVQKVMLPRPEEKEQRVMLYADFEFSPTDTLTFACTHLDYFSAETRQKQAAFINNILLKSTYPVILGGDFNAQPDSPEIKKEMSAWSMLTNNDFSIPAWKPEAKIDYIFGYPKKHWKVVRTQTIQSSLSDHLPIITEMEIVNDNK</sequence>
<dbReference type="PANTHER" id="PTHR14859:SF15">
    <property type="entry name" value="ENDONUCLEASE_EXONUCLEASE_PHOSPHATASE DOMAIN-CONTAINING PROTEIN"/>
    <property type="match status" value="1"/>
</dbReference>
<dbReference type="Proteomes" id="UP001496674">
    <property type="component" value="Chromosome"/>
</dbReference>
<protein>
    <recommendedName>
        <fullName evidence="1">Endonuclease/exonuclease/phosphatase domain-containing protein</fullName>
    </recommendedName>
</protein>
<proteinExistence type="predicted"/>
<feature type="domain" description="Endonuclease/exonuclease/phosphatase" evidence="1">
    <location>
        <begin position="33"/>
        <end position="249"/>
    </location>
</feature>
<dbReference type="EMBL" id="AP028055">
    <property type="protein sequence ID" value="BEH00432.1"/>
    <property type="molecule type" value="Genomic_DNA"/>
</dbReference>
<reference evidence="2 3" key="1">
    <citation type="submission" date="2023-04" db="EMBL/GenBank/DDBJ databases">
        <title>Draft genome sequence of acteroides sedimenti strain YN3PY1.</title>
        <authorList>
            <person name="Yoshida N."/>
        </authorList>
    </citation>
    <scope>NUCLEOTIDE SEQUENCE [LARGE SCALE GENOMIC DNA]</scope>
    <source>
        <strain evidence="2 3">YN3PY1</strain>
    </source>
</reference>
<evidence type="ECO:0000313" key="2">
    <source>
        <dbReference type="EMBL" id="BEH00432.1"/>
    </source>
</evidence>
<evidence type="ECO:0000313" key="3">
    <source>
        <dbReference type="Proteomes" id="UP001496674"/>
    </source>
</evidence>
<gene>
    <name evidence="2" type="ORF">BSYN_26960</name>
</gene>
<evidence type="ECO:0000259" key="1">
    <source>
        <dbReference type="Pfam" id="PF03372"/>
    </source>
</evidence>
<name>A0ABM8IET6_9BACE</name>
<dbReference type="Pfam" id="PF03372">
    <property type="entry name" value="Exo_endo_phos"/>
    <property type="match status" value="1"/>
</dbReference>
<dbReference type="PANTHER" id="PTHR14859">
    <property type="entry name" value="CALCOFLUOR WHITE HYPERSENSITIVE PROTEIN PRECURSOR"/>
    <property type="match status" value="1"/>
</dbReference>
<dbReference type="Gene3D" id="3.60.10.10">
    <property type="entry name" value="Endonuclease/exonuclease/phosphatase"/>
    <property type="match status" value="1"/>
</dbReference>
<dbReference type="InterPro" id="IPR005135">
    <property type="entry name" value="Endo/exonuclease/phosphatase"/>
</dbReference>
<dbReference type="RefSeq" id="WP_434533890.1">
    <property type="nucleotide sequence ID" value="NZ_AP028055.1"/>
</dbReference>
<accession>A0ABM8IET6</accession>
<dbReference type="InterPro" id="IPR051916">
    <property type="entry name" value="GPI-anchor_lipid_remodeler"/>
</dbReference>